<dbReference type="EMBL" id="ABIY02000099">
    <property type="protein sequence ID" value="EDV00141.1"/>
    <property type="molecule type" value="Genomic_DNA"/>
</dbReference>
<sequence>MKSENNKNWQHRKNIIGDTGCQEAEMRKEKWHKRKWQSVLFASAFSWSLITFLIAFFNYHQKVTFINLALGLLAINMVFCFCVYMISKAVWNLYPKISLKNNIELKYITIPDYWKDLTGNKFKFDKIDDKQIIIDNDHILERVFSLIISLFILLILIWGGDITPSKVLTENYVIALLLIEFEIILITVGVNAILQPWQRIVFNRETKTVTISSKFIFQKKKIYPYNQLVVTLCGNYYAKTFSGKGQEEIVIANPQRTLGRISLGIAGGINAARQFARFIQLYMEEEELQNIPNFEKYKNNDKQEADQDRMEDINTW</sequence>
<dbReference type="RefSeq" id="WP_007570407.1">
    <property type="nucleotide sequence ID" value="NZ_DS981497.1"/>
</dbReference>
<keyword evidence="2" id="KW-0472">Membrane</keyword>
<gene>
    <name evidence="3" type="ORF">BACCOP_02755</name>
</gene>
<feature type="compositionally biased region" description="Basic and acidic residues" evidence="1">
    <location>
        <begin position="295"/>
        <end position="316"/>
    </location>
</feature>
<dbReference type="STRING" id="470145.BACCOP_02755"/>
<dbReference type="AlphaFoldDB" id="B3JLG0"/>
<evidence type="ECO:0000256" key="1">
    <source>
        <dbReference type="SAM" id="MobiDB-lite"/>
    </source>
</evidence>
<dbReference type="eggNOG" id="ENOG5030WAW">
    <property type="taxonomic scope" value="Bacteria"/>
</dbReference>
<organism evidence="3 4">
    <name type="scientific">Phocaeicola coprocola DSM 17136</name>
    <dbReference type="NCBI Taxonomy" id="470145"/>
    <lineage>
        <taxon>Bacteria</taxon>
        <taxon>Pseudomonadati</taxon>
        <taxon>Bacteroidota</taxon>
        <taxon>Bacteroidia</taxon>
        <taxon>Bacteroidales</taxon>
        <taxon>Bacteroidaceae</taxon>
        <taxon>Phocaeicola</taxon>
    </lineage>
</organism>
<evidence type="ECO:0000256" key="2">
    <source>
        <dbReference type="SAM" id="Phobius"/>
    </source>
</evidence>
<reference evidence="3 4" key="2">
    <citation type="submission" date="2008-04" db="EMBL/GenBank/DDBJ databases">
        <authorList>
            <person name="Fulton L."/>
            <person name="Clifton S."/>
            <person name="Fulton B."/>
            <person name="Xu J."/>
            <person name="Minx P."/>
            <person name="Pepin K.H."/>
            <person name="Johnson M."/>
            <person name="Thiruvilangam P."/>
            <person name="Bhonagiri V."/>
            <person name="Nash W.E."/>
            <person name="Mardis E.R."/>
            <person name="Wilson R.K."/>
        </authorList>
    </citation>
    <scope>NUCLEOTIDE SEQUENCE [LARGE SCALE GENOMIC DNA]</scope>
    <source>
        <strain evidence="3 4">DSM 17136</strain>
    </source>
</reference>
<feature type="transmembrane region" description="Helical" evidence="2">
    <location>
        <begin position="172"/>
        <end position="194"/>
    </location>
</feature>
<evidence type="ECO:0000313" key="3">
    <source>
        <dbReference type="EMBL" id="EDV00141.1"/>
    </source>
</evidence>
<feature type="region of interest" description="Disordered" evidence="1">
    <location>
        <begin position="294"/>
        <end position="316"/>
    </location>
</feature>
<comment type="caution">
    <text evidence="3">The sequence shown here is derived from an EMBL/GenBank/DDBJ whole genome shotgun (WGS) entry which is preliminary data.</text>
</comment>
<feature type="transmembrane region" description="Helical" evidence="2">
    <location>
        <begin position="36"/>
        <end position="59"/>
    </location>
</feature>
<protein>
    <submittedName>
        <fullName evidence="3">Uncharacterized protein</fullName>
    </submittedName>
</protein>
<feature type="transmembrane region" description="Helical" evidence="2">
    <location>
        <begin position="65"/>
        <end position="86"/>
    </location>
</feature>
<feature type="transmembrane region" description="Helical" evidence="2">
    <location>
        <begin position="139"/>
        <end position="160"/>
    </location>
</feature>
<dbReference type="HOGENOM" id="CLU_920288_0_0_10"/>
<dbReference type="OrthoDB" id="1050400at2"/>
<name>B3JLG0_9BACT</name>
<reference evidence="3 4" key="1">
    <citation type="submission" date="2008-04" db="EMBL/GenBank/DDBJ databases">
        <title>Draft genome sequence of Bacteroides coprocola (DSM 17136).</title>
        <authorList>
            <person name="Sudarsanam P."/>
            <person name="Ley R."/>
            <person name="Guruge J."/>
            <person name="Turnbaugh P.J."/>
            <person name="Mahowald M."/>
            <person name="Liep D."/>
            <person name="Gordon J."/>
        </authorList>
    </citation>
    <scope>NUCLEOTIDE SEQUENCE [LARGE SCALE GENOMIC DNA]</scope>
    <source>
        <strain evidence="3 4">DSM 17136</strain>
    </source>
</reference>
<keyword evidence="2" id="KW-1133">Transmembrane helix</keyword>
<keyword evidence="2" id="KW-0812">Transmembrane</keyword>
<dbReference type="Proteomes" id="UP000003146">
    <property type="component" value="Unassembled WGS sequence"/>
</dbReference>
<evidence type="ECO:0000313" key="4">
    <source>
        <dbReference type="Proteomes" id="UP000003146"/>
    </source>
</evidence>
<accession>B3JLG0</accession>
<proteinExistence type="predicted"/>